<accession>A0A6B2KVC8</accession>
<feature type="transmembrane region" description="Helical" evidence="1">
    <location>
        <begin position="12"/>
        <end position="29"/>
    </location>
</feature>
<keyword evidence="1" id="KW-1133">Transmembrane helix</keyword>
<reference evidence="2 3" key="1">
    <citation type="submission" date="2020-02" db="EMBL/GenBank/DDBJ databases">
        <authorList>
            <person name="Yang Z."/>
        </authorList>
    </citation>
    <scope>NUCLEOTIDE SEQUENCE [LARGE SCALE GENOMIC DNA]</scope>
    <source>
        <strain evidence="2 3">HX-7-9</strain>
    </source>
</reference>
<dbReference type="Proteomes" id="UP000482578">
    <property type="component" value="Unassembled WGS sequence"/>
</dbReference>
<evidence type="ECO:0000256" key="1">
    <source>
        <dbReference type="SAM" id="Phobius"/>
    </source>
</evidence>
<evidence type="ECO:0000313" key="3">
    <source>
        <dbReference type="Proteomes" id="UP000482578"/>
    </source>
</evidence>
<keyword evidence="1" id="KW-0472">Membrane</keyword>
<dbReference type="EMBL" id="JAAGAA010000014">
    <property type="protein sequence ID" value="NDV13953.1"/>
    <property type="molecule type" value="Genomic_DNA"/>
</dbReference>
<dbReference type="RefSeq" id="WP_163317399.1">
    <property type="nucleotide sequence ID" value="NZ_JAAGAA010000014.1"/>
</dbReference>
<sequence>MIDFILKNKEWLFSGVGVSAILVIGGWLFKRSRSEPISTQPNPTSAVRVEVVQTQPLPAKNIQPNSEVASIVKRFNQVLDLLNEKRTYGKYTIAGLAQLMKLHSVGELECVFLGNKEPSFEFIDHFCATFGVNRNWLIEGKEAPFRESGGTHFDPLDYLDEIEALAPNRLYFIRSASEAGEVFLLLKLSDYKYKIVSRVWHISAHVGAGGQSQIFGMYRLILALQKSRLSTSCGGRILPEDKFNDLLSGEVFPGSVIDFPAQENPWWDDFVDVHHKYPISSSYEAWYGKGFMAAQSIVRWKLKENTERQSANNLLNSDAPSSGAPVS</sequence>
<organism evidence="2 3">
    <name type="scientific">Crenobacter caeni</name>
    <dbReference type="NCBI Taxonomy" id="2705474"/>
    <lineage>
        <taxon>Bacteria</taxon>
        <taxon>Pseudomonadati</taxon>
        <taxon>Pseudomonadota</taxon>
        <taxon>Betaproteobacteria</taxon>
        <taxon>Neisseriales</taxon>
        <taxon>Neisseriaceae</taxon>
        <taxon>Crenobacter</taxon>
    </lineage>
</organism>
<comment type="caution">
    <text evidence="2">The sequence shown here is derived from an EMBL/GenBank/DDBJ whole genome shotgun (WGS) entry which is preliminary data.</text>
</comment>
<dbReference type="AlphaFoldDB" id="A0A6B2KVC8"/>
<protein>
    <submittedName>
        <fullName evidence="2">Uncharacterized protein</fullName>
    </submittedName>
</protein>
<evidence type="ECO:0000313" key="2">
    <source>
        <dbReference type="EMBL" id="NDV13953.1"/>
    </source>
</evidence>
<keyword evidence="1" id="KW-0812">Transmembrane</keyword>
<keyword evidence="3" id="KW-1185">Reference proteome</keyword>
<proteinExistence type="predicted"/>
<gene>
    <name evidence="2" type="ORF">GZH52_14355</name>
</gene>
<name>A0A6B2KVC8_9NEIS</name>